<sequence>MDLIIDYFITRLLVIFYLMKKNVSTEKVALLIVWNIKFRSVTDRKVLFSAKDAIEKVISSWNYQ</sequence>
<evidence type="ECO:0000313" key="1">
    <source>
        <dbReference type="EMBL" id="CAD1476255.1"/>
    </source>
</evidence>
<dbReference type="AlphaFoldDB" id="A0A6V7HB41"/>
<accession>A0A6V7HB41</accession>
<protein>
    <submittedName>
        <fullName evidence="1">Uncharacterized protein</fullName>
    </submittedName>
</protein>
<reference evidence="1" key="1">
    <citation type="submission" date="2020-07" db="EMBL/GenBank/DDBJ databases">
        <authorList>
            <person name="Nazaruddin N."/>
        </authorList>
    </citation>
    <scope>NUCLEOTIDE SEQUENCE</scope>
</reference>
<dbReference type="Proteomes" id="UP000752696">
    <property type="component" value="Unassembled WGS sequence"/>
</dbReference>
<evidence type="ECO:0000313" key="2">
    <source>
        <dbReference type="Proteomes" id="UP000752696"/>
    </source>
</evidence>
<gene>
    <name evidence="1" type="ORF">MHI_LOCUS629571</name>
</gene>
<organism evidence="1 2">
    <name type="scientific">Heterotrigona itama</name>
    <dbReference type="NCBI Taxonomy" id="395501"/>
    <lineage>
        <taxon>Eukaryota</taxon>
        <taxon>Metazoa</taxon>
        <taxon>Ecdysozoa</taxon>
        <taxon>Arthropoda</taxon>
        <taxon>Hexapoda</taxon>
        <taxon>Insecta</taxon>
        <taxon>Pterygota</taxon>
        <taxon>Neoptera</taxon>
        <taxon>Endopterygota</taxon>
        <taxon>Hymenoptera</taxon>
        <taxon>Apocrita</taxon>
        <taxon>Aculeata</taxon>
        <taxon>Apoidea</taxon>
        <taxon>Anthophila</taxon>
        <taxon>Apidae</taxon>
        <taxon>Heterotrigona</taxon>
    </lineage>
</organism>
<keyword evidence="2" id="KW-1185">Reference proteome</keyword>
<comment type="caution">
    <text evidence="1">The sequence shown here is derived from an EMBL/GenBank/DDBJ whole genome shotgun (WGS) entry which is preliminary data.</text>
</comment>
<dbReference type="EMBL" id="CAJDYZ010009149">
    <property type="protein sequence ID" value="CAD1476255.1"/>
    <property type="molecule type" value="Genomic_DNA"/>
</dbReference>
<name>A0A6V7HB41_9HYME</name>
<proteinExistence type="predicted"/>